<dbReference type="RefSeq" id="WP_283239548.1">
    <property type="nucleotide sequence ID" value="NZ_JASGBP010000006.1"/>
</dbReference>
<dbReference type="EMBL" id="JASGBP010000006">
    <property type="protein sequence ID" value="MDI9257875.1"/>
    <property type="molecule type" value="Genomic_DNA"/>
</dbReference>
<dbReference type="SUPFAM" id="SSF50985">
    <property type="entry name" value="RCC1/BLIP-II"/>
    <property type="match status" value="1"/>
</dbReference>
<feature type="signal peptide" evidence="2">
    <location>
        <begin position="1"/>
        <end position="19"/>
    </location>
</feature>
<dbReference type="PROSITE" id="PS00626">
    <property type="entry name" value="RCC1_2"/>
    <property type="match status" value="1"/>
</dbReference>
<dbReference type="Pfam" id="PF13540">
    <property type="entry name" value="RCC1_2"/>
    <property type="match status" value="2"/>
</dbReference>
<dbReference type="InterPro" id="IPR000408">
    <property type="entry name" value="Reg_chr_condens"/>
</dbReference>
<reference evidence="4 5" key="1">
    <citation type="submission" date="2023-05" db="EMBL/GenBank/DDBJ databases">
        <title>Flavobacterium sedimenti sp. nov., isolated from the sediment.</title>
        <authorList>
            <person name="Wu N."/>
        </authorList>
    </citation>
    <scope>NUCLEOTIDE SEQUENCE [LARGE SCALE GENOMIC DNA]</scope>
    <source>
        <strain evidence="4 5">YZ-48</strain>
    </source>
</reference>
<comment type="caution">
    <text evidence="4">The sequence shown here is derived from an EMBL/GenBank/DDBJ whole genome shotgun (WGS) entry which is preliminary data.</text>
</comment>
<dbReference type="Pfam" id="PF18962">
    <property type="entry name" value="Por_Secre_tail"/>
    <property type="match status" value="1"/>
</dbReference>
<dbReference type="PRINTS" id="PR00633">
    <property type="entry name" value="RCCNDNSATION"/>
</dbReference>
<dbReference type="PANTHER" id="PTHR45982">
    <property type="entry name" value="REGULATOR OF CHROMOSOME CONDENSATION"/>
    <property type="match status" value="1"/>
</dbReference>
<feature type="chain" id="PRO_5046783380" evidence="2">
    <location>
        <begin position="20"/>
        <end position="467"/>
    </location>
</feature>
<evidence type="ECO:0000256" key="1">
    <source>
        <dbReference type="ARBA" id="ARBA00022729"/>
    </source>
</evidence>
<dbReference type="Proteomes" id="UP001230035">
    <property type="component" value="Unassembled WGS sequence"/>
</dbReference>
<name>A0ABT6XS12_9FLAO</name>
<evidence type="ECO:0000313" key="5">
    <source>
        <dbReference type="Proteomes" id="UP001230035"/>
    </source>
</evidence>
<keyword evidence="5" id="KW-1185">Reference proteome</keyword>
<gene>
    <name evidence="4" type="ORF">QHT84_10670</name>
</gene>
<dbReference type="InterPro" id="IPR026444">
    <property type="entry name" value="Secre_tail"/>
</dbReference>
<dbReference type="PROSITE" id="PS50012">
    <property type="entry name" value="RCC1_3"/>
    <property type="match status" value="5"/>
</dbReference>
<protein>
    <submittedName>
        <fullName evidence="4">T9SS type A sorting domain-containing protein</fullName>
    </submittedName>
</protein>
<dbReference type="InterPro" id="IPR051553">
    <property type="entry name" value="Ran_GTPase-activating"/>
</dbReference>
<accession>A0ABT6XS12</accession>
<keyword evidence="1 2" id="KW-0732">Signal</keyword>
<proteinExistence type="predicted"/>
<evidence type="ECO:0000259" key="3">
    <source>
        <dbReference type="Pfam" id="PF18962"/>
    </source>
</evidence>
<dbReference type="InterPro" id="IPR009091">
    <property type="entry name" value="RCC1/BLIP-II"/>
</dbReference>
<evidence type="ECO:0000256" key="2">
    <source>
        <dbReference type="SAM" id="SignalP"/>
    </source>
</evidence>
<dbReference type="Gene3D" id="2.130.10.30">
    <property type="entry name" value="Regulator of chromosome condensation 1/beta-lactamase-inhibitor protein II"/>
    <property type="match status" value="2"/>
</dbReference>
<evidence type="ECO:0000313" key="4">
    <source>
        <dbReference type="EMBL" id="MDI9257875.1"/>
    </source>
</evidence>
<feature type="domain" description="Secretion system C-terminal sorting" evidence="3">
    <location>
        <begin position="393"/>
        <end position="464"/>
    </location>
</feature>
<dbReference type="NCBIfam" id="TIGR04183">
    <property type="entry name" value="Por_Secre_tail"/>
    <property type="match status" value="1"/>
</dbReference>
<dbReference type="PANTHER" id="PTHR45982:SF1">
    <property type="entry name" value="REGULATOR OF CHROMOSOME CONDENSATION"/>
    <property type="match status" value="1"/>
</dbReference>
<dbReference type="Pfam" id="PF00415">
    <property type="entry name" value="RCC1"/>
    <property type="match status" value="3"/>
</dbReference>
<sequence>MKKQLLLLGFLGYALGINAQCFSSISSGNYFNLGLKPNGTLWGWGSNSAFGQLGDGTQTDKWTPTQITATADWQQVVCGPYDTFAIKTNGTIWCSGNNSTGQLGIGSTVSYLNTFTQMGTDTNWTQVSASNGFTIALKSNGTLWGWGQNDSYQMGNGTCCSNRLSPGQIGTDTDWVLIQTAGIVRTALALKSNGTLWGWGGNSTGLVGPSNVGSRQYPTQLRPETDWATISAGNGHALVLKTNGTLWGWGDGGQGQVGDSFPLIYFRDTPVQVGTNTNWVYIGTGHSTSYGIQGDGTLWGWGRNDTGQVGDGTTTNRTQPVQIGTDTDWVRVTGGWFHGMAQKANGAIYTWGSNDFGQLGNGGTTAVSLPTAITVPGCTLGHEDFESVKLMIAPNPVQEVLQFSYRGSEMVNGVTIYDMTGKVVYRSNPVAGSRLQAALPLVLPKGMYLLVLHAHGKVVVSEKFVKE</sequence>
<organism evidence="4 5">
    <name type="scientific">Flavobacterium sedimenticola</name>
    <dbReference type="NCBI Taxonomy" id="3043286"/>
    <lineage>
        <taxon>Bacteria</taxon>
        <taxon>Pseudomonadati</taxon>
        <taxon>Bacteroidota</taxon>
        <taxon>Flavobacteriia</taxon>
        <taxon>Flavobacteriales</taxon>
        <taxon>Flavobacteriaceae</taxon>
        <taxon>Flavobacterium</taxon>
    </lineage>
</organism>